<name>A0A0G0XJ53_9BACT</name>
<comment type="caution">
    <text evidence="2">The sequence shown here is derived from an EMBL/GenBank/DDBJ whole genome shotgun (WGS) entry which is preliminary data.</text>
</comment>
<keyword evidence="1" id="KW-0812">Transmembrane</keyword>
<keyword evidence="1" id="KW-1133">Transmembrane helix</keyword>
<proteinExistence type="predicted"/>
<sequence>MKGQTKRLICIVVVNIMLGVLCTVEVIGAHHRNHTANLKRYLNIELPQGGFSWVERDLLQPAVEKRLKELQIKSAKTLKAETVVMDKSNVLAVADANKYLQDFRKAQNEAASAYWDMRKACEAAKFFKLVSDDCEPCKAVK</sequence>
<keyword evidence="1" id="KW-0472">Membrane</keyword>
<dbReference type="EMBL" id="LCCD01000015">
    <property type="protein sequence ID" value="KKS24940.1"/>
    <property type="molecule type" value="Genomic_DNA"/>
</dbReference>
<reference evidence="2 3" key="1">
    <citation type="journal article" date="2015" name="Nature">
        <title>rRNA introns, odd ribosomes, and small enigmatic genomes across a large radiation of phyla.</title>
        <authorList>
            <person name="Brown C.T."/>
            <person name="Hug L.A."/>
            <person name="Thomas B.C."/>
            <person name="Sharon I."/>
            <person name="Castelle C.J."/>
            <person name="Singh A."/>
            <person name="Wilkins M.J."/>
            <person name="Williams K.H."/>
            <person name="Banfield J.F."/>
        </authorList>
    </citation>
    <scope>NUCLEOTIDE SEQUENCE [LARGE SCALE GENOMIC DNA]</scope>
</reference>
<dbReference type="AlphaFoldDB" id="A0A0G0XJ53"/>
<dbReference type="Proteomes" id="UP000033856">
    <property type="component" value="Unassembled WGS sequence"/>
</dbReference>
<protein>
    <submittedName>
        <fullName evidence="2">Uncharacterized protein</fullName>
    </submittedName>
</protein>
<accession>A0A0G0XJ53</accession>
<evidence type="ECO:0000313" key="3">
    <source>
        <dbReference type="Proteomes" id="UP000033856"/>
    </source>
</evidence>
<feature type="transmembrane region" description="Helical" evidence="1">
    <location>
        <begin position="7"/>
        <end position="29"/>
    </location>
</feature>
<organism evidence="2 3">
    <name type="scientific">Candidatus Jorgensenbacteria bacterium GW2011_GWF2_41_8</name>
    <dbReference type="NCBI Taxonomy" id="1618667"/>
    <lineage>
        <taxon>Bacteria</taxon>
        <taxon>Candidatus Joergenseniibacteriota</taxon>
    </lineage>
</organism>
<gene>
    <name evidence="2" type="ORF">UU83_C0015G0008</name>
</gene>
<evidence type="ECO:0000256" key="1">
    <source>
        <dbReference type="SAM" id="Phobius"/>
    </source>
</evidence>
<evidence type="ECO:0000313" key="2">
    <source>
        <dbReference type="EMBL" id="KKS24940.1"/>
    </source>
</evidence>